<name>A0A9P6D4J0_9AGAR</name>
<comment type="caution">
    <text evidence="1">The sequence shown here is derived from an EMBL/GenBank/DDBJ whole genome shotgun (WGS) entry which is preliminary data.</text>
</comment>
<organism evidence="1 2">
    <name type="scientific">Pholiota conissans</name>
    <dbReference type="NCBI Taxonomy" id="109636"/>
    <lineage>
        <taxon>Eukaryota</taxon>
        <taxon>Fungi</taxon>
        <taxon>Dikarya</taxon>
        <taxon>Basidiomycota</taxon>
        <taxon>Agaricomycotina</taxon>
        <taxon>Agaricomycetes</taxon>
        <taxon>Agaricomycetidae</taxon>
        <taxon>Agaricales</taxon>
        <taxon>Agaricineae</taxon>
        <taxon>Strophariaceae</taxon>
        <taxon>Pholiota</taxon>
    </lineage>
</organism>
<accession>A0A9P6D4J0</accession>
<protein>
    <submittedName>
        <fullName evidence="1">Uncharacterized protein</fullName>
    </submittedName>
</protein>
<gene>
    <name evidence="1" type="ORF">BDN70DRAFT_873617</name>
</gene>
<dbReference type="Proteomes" id="UP000807469">
    <property type="component" value="Unassembled WGS sequence"/>
</dbReference>
<dbReference type="EMBL" id="MU155152">
    <property type="protein sequence ID" value="KAF9483549.1"/>
    <property type="molecule type" value="Genomic_DNA"/>
</dbReference>
<keyword evidence="2" id="KW-1185">Reference proteome</keyword>
<evidence type="ECO:0000313" key="1">
    <source>
        <dbReference type="EMBL" id="KAF9483549.1"/>
    </source>
</evidence>
<dbReference type="AlphaFoldDB" id="A0A9P6D4J0"/>
<evidence type="ECO:0000313" key="2">
    <source>
        <dbReference type="Proteomes" id="UP000807469"/>
    </source>
</evidence>
<reference evidence="1" key="1">
    <citation type="submission" date="2020-11" db="EMBL/GenBank/DDBJ databases">
        <authorList>
            <consortium name="DOE Joint Genome Institute"/>
            <person name="Ahrendt S."/>
            <person name="Riley R."/>
            <person name="Andreopoulos W."/>
            <person name="Labutti K."/>
            <person name="Pangilinan J."/>
            <person name="Ruiz-Duenas F.J."/>
            <person name="Barrasa J.M."/>
            <person name="Sanchez-Garcia M."/>
            <person name="Camarero S."/>
            <person name="Miyauchi S."/>
            <person name="Serrano A."/>
            <person name="Linde D."/>
            <person name="Babiker R."/>
            <person name="Drula E."/>
            <person name="Ayuso-Fernandez I."/>
            <person name="Pacheco R."/>
            <person name="Padilla G."/>
            <person name="Ferreira P."/>
            <person name="Barriuso J."/>
            <person name="Kellner H."/>
            <person name="Castanera R."/>
            <person name="Alfaro M."/>
            <person name="Ramirez L."/>
            <person name="Pisabarro A.G."/>
            <person name="Kuo A."/>
            <person name="Tritt A."/>
            <person name="Lipzen A."/>
            <person name="He G."/>
            <person name="Yan M."/>
            <person name="Ng V."/>
            <person name="Cullen D."/>
            <person name="Martin F."/>
            <person name="Rosso M.-N."/>
            <person name="Henrissat B."/>
            <person name="Hibbett D."/>
            <person name="Martinez A.T."/>
            <person name="Grigoriev I.V."/>
        </authorList>
    </citation>
    <scope>NUCLEOTIDE SEQUENCE</scope>
    <source>
        <strain evidence="1">CIRM-BRFM 674</strain>
    </source>
</reference>
<proteinExistence type="predicted"/>
<sequence length="179" mass="18837">MARFLPGSIKGERGIDGAAGASRAAADPGAGLFLHDDSDGAEVRFANGSSSRRKSGGGETRADKELKVMLLFLSRLLVECGDSGIVADANVDVDARGDKDVAPERTRILDVKVVGLVGGEVVGERGPWRNEGTRMACRELLFVRLFVMVAIVSSVEGSKPGFNSGIRLRSGLAVCCSSW</sequence>